<dbReference type="EMBL" id="JADFTS010000008">
    <property type="protein sequence ID" value="KAF9591183.1"/>
    <property type="molecule type" value="Genomic_DNA"/>
</dbReference>
<dbReference type="AlphaFoldDB" id="A0A835H414"/>
<feature type="coiled-coil region" evidence="1">
    <location>
        <begin position="655"/>
        <end position="682"/>
    </location>
</feature>
<organism evidence="3 4">
    <name type="scientific">Coptis chinensis</name>
    <dbReference type="NCBI Taxonomy" id="261450"/>
    <lineage>
        <taxon>Eukaryota</taxon>
        <taxon>Viridiplantae</taxon>
        <taxon>Streptophyta</taxon>
        <taxon>Embryophyta</taxon>
        <taxon>Tracheophyta</taxon>
        <taxon>Spermatophyta</taxon>
        <taxon>Magnoliopsida</taxon>
        <taxon>Ranunculales</taxon>
        <taxon>Ranunculaceae</taxon>
        <taxon>Coptidoideae</taxon>
        <taxon>Coptis</taxon>
    </lineage>
</organism>
<reference evidence="3 4" key="1">
    <citation type="submission" date="2020-10" db="EMBL/GenBank/DDBJ databases">
        <title>The Coptis chinensis genome and diversification of protoberbering-type alkaloids.</title>
        <authorList>
            <person name="Wang B."/>
            <person name="Shu S."/>
            <person name="Song C."/>
            <person name="Liu Y."/>
        </authorList>
    </citation>
    <scope>NUCLEOTIDE SEQUENCE [LARGE SCALE GENOMIC DNA]</scope>
    <source>
        <strain evidence="3">HL-2020</strain>
        <tissue evidence="3">Leaf</tissue>
    </source>
</reference>
<gene>
    <name evidence="3" type="ORF">IFM89_002838</name>
</gene>
<feature type="compositionally biased region" description="Low complexity" evidence="2">
    <location>
        <begin position="533"/>
        <end position="543"/>
    </location>
</feature>
<feature type="compositionally biased region" description="Basic and acidic residues" evidence="2">
    <location>
        <begin position="589"/>
        <end position="604"/>
    </location>
</feature>
<name>A0A835H414_9MAGN</name>
<protein>
    <submittedName>
        <fullName evidence="3">Uncharacterized protein</fullName>
    </submittedName>
</protein>
<feature type="compositionally biased region" description="Polar residues" evidence="2">
    <location>
        <begin position="124"/>
        <end position="143"/>
    </location>
</feature>
<comment type="caution">
    <text evidence="3">The sequence shown here is derived from an EMBL/GenBank/DDBJ whole genome shotgun (WGS) entry which is preliminary data.</text>
</comment>
<proteinExistence type="predicted"/>
<sequence length="743" mass="85162">MADPKLVLGLKEFVIHYDGGWGKLKAGEIRGSDYNGGEKMEIEMAGHEFCLEYLKTDVEELVGEGVIYLIDCIIDGFICRITHDAHMTHVWDELQPEKDKKYHLYVSQPPTPPTPKTETINPKSIPTTSVPSQNPKSTPTQKTKPVGTKKIKPKPMTPVRRSARLNRLITKPVLGPNGKPMVLEISDDDKSEEDAHDEVNISEDPILEDVVHEGNSEEDVVMPDSNVIESQLDPIDDDLCTQNIHAYIEELEAHVEDHMVDNTLDNSDLNRNIYEVEEMAKVVDPVVEEFGICELKPKMSWATVENFKKTFRGELWENLAWGAAEAYKVQEFTRILGVINKTDSKALDWLDREPRSCWARAHFDWTAKCDQLTNNFSESFNSWILHIRDKPCVCFIDQYNLDLLNLMYTRRELSMELLEGDVVPNVLFMIKKREMRYCSPYFSVEAFRQTYSNYLYPLDNIAEWPEIMKQHLDIKYQCNNKKPQCNNNLQVPEEEQHNSNKNKFKSKQQPKAKEGEEDQEVRLEEEEQRQQRTRTSSRASSSPKGKRGRGRPKTRGGIGARTRGERGARTRGERGVRGGGETPSTPPRNARESKHPWGREKEIAVESPTPYPHLYKSGYNNFGAQGRKICKDFIDEHLGCTQDEVRQHLSAVEGSKTLEKNKAILEKSKAALEKSKIALEKNKKSKAALLEQNKKAAIRVVVQARFRFVYVSRFRFATPKIRFVYVSLKYYVLQCVAVVLLRG</sequence>
<evidence type="ECO:0000313" key="4">
    <source>
        <dbReference type="Proteomes" id="UP000631114"/>
    </source>
</evidence>
<feature type="compositionally biased region" description="Acidic residues" evidence="2">
    <location>
        <begin position="515"/>
        <end position="527"/>
    </location>
</feature>
<feature type="compositionally biased region" description="Basic residues" evidence="2">
    <location>
        <begin position="544"/>
        <end position="554"/>
    </location>
</feature>
<accession>A0A835H414</accession>
<keyword evidence="4" id="KW-1185">Reference proteome</keyword>
<feature type="compositionally biased region" description="Basic and acidic residues" evidence="2">
    <location>
        <begin position="562"/>
        <end position="576"/>
    </location>
</feature>
<feature type="compositionally biased region" description="Basic residues" evidence="2">
    <location>
        <begin position="500"/>
        <end position="510"/>
    </location>
</feature>
<evidence type="ECO:0000256" key="1">
    <source>
        <dbReference type="SAM" id="Coils"/>
    </source>
</evidence>
<dbReference type="Proteomes" id="UP000631114">
    <property type="component" value="Unassembled WGS sequence"/>
</dbReference>
<evidence type="ECO:0000313" key="3">
    <source>
        <dbReference type="EMBL" id="KAF9591183.1"/>
    </source>
</evidence>
<keyword evidence="1" id="KW-0175">Coiled coil</keyword>
<feature type="region of interest" description="Disordered" evidence="2">
    <location>
        <begin position="492"/>
        <end position="613"/>
    </location>
</feature>
<evidence type="ECO:0000256" key="2">
    <source>
        <dbReference type="SAM" id="MobiDB-lite"/>
    </source>
</evidence>
<feature type="region of interest" description="Disordered" evidence="2">
    <location>
        <begin position="104"/>
        <end position="155"/>
    </location>
</feature>